<feature type="compositionally biased region" description="Polar residues" evidence="1">
    <location>
        <begin position="60"/>
        <end position="71"/>
    </location>
</feature>
<dbReference type="AlphaFoldDB" id="A0A060X9K9"/>
<keyword evidence="2" id="KW-0472">Membrane</keyword>
<accession>A0A060X9K9</accession>
<dbReference type="EMBL" id="FR905091">
    <property type="protein sequence ID" value="CDQ75912.1"/>
    <property type="molecule type" value="Genomic_DNA"/>
</dbReference>
<dbReference type="Proteomes" id="UP000193380">
    <property type="component" value="Chromosome 12"/>
</dbReference>
<feature type="region of interest" description="Disordered" evidence="1">
    <location>
        <begin position="14"/>
        <end position="72"/>
    </location>
</feature>
<keyword evidence="2" id="KW-1133">Transmembrane helix</keyword>
<feature type="transmembrane region" description="Helical" evidence="2">
    <location>
        <begin position="99"/>
        <end position="121"/>
    </location>
</feature>
<name>A0A060X9K9_ONCMY</name>
<protein>
    <submittedName>
        <fullName evidence="3">Uncharacterized protein</fullName>
    </submittedName>
</protein>
<dbReference type="PaxDb" id="8022-A0A060X9K9"/>
<evidence type="ECO:0000313" key="4">
    <source>
        <dbReference type="Proteomes" id="UP000193380"/>
    </source>
</evidence>
<gene>
    <name evidence="3" type="ORF">GSONMT00063447001</name>
</gene>
<evidence type="ECO:0000313" key="3">
    <source>
        <dbReference type="EMBL" id="CDQ75912.1"/>
    </source>
</evidence>
<proteinExistence type="predicted"/>
<organism evidence="3 4">
    <name type="scientific">Oncorhynchus mykiss</name>
    <name type="common">Rainbow trout</name>
    <name type="synonym">Salmo gairdneri</name>
    <dbReference type="NCBI Taxonomy" id="8022"/>
    <lineage>
        <taxon>Eukaryota</taxon>
        <taxon>Metazoa</taxon>
        <taxon>Chordata</taxon>
        <taxon>Craniata</taxon>
        <taxon>Vertebrata</taxon>
        <taxon>Euteleostomi</taxon>
        <taxon>Actinopterygii</taxon>
        <taxon>Neopterygii</taxon>
        <taxon>Teleostei</taxon>
        <taxon>Protacanthopterygii</taxon>
        <taxon>Salmoniformes</taxon>
        <taxon>Salmonidae</taxon>
        <taxon>Salmoninae</taxon>
        <taxon>Oncorhynchus</taxon>
    </lineage>
</organism>
<evidence type="ECO:0000256" key="2">
    <source>
        <dbReference type="SAM" id="Phobius"/>
    </source>
</evidence>
<feature type="compositionally biased region" description="Low complexity" evidence="1">
    <location>
        <begin position="42"/>
        <end position="59"/>
    </location>
</feature>
<dbReference type="STRING" id="8022.A0A060X9K9"/>
<sequence>MWLTSNDFVISHRPESRTFSPSEADCNQGKKMESEKKRRKYSTSSNDSDTTDSQVTSWSRSSKNTGTSSTWVRLEHKKPSEVSHCQLHAMHNSLVSLKWHLISFIVHFFFFSPGLEIVHYIGNNGPW</sequence>
<reference evidence="3 4" key="1">
    <citation type="journal article" date="2014" name="Nat. Commun.">
        <title>The rainbow trout genome provides novel insights into evolution after whole-genome duplication in vertebrates.</title>
        <authorList>
            <person name="Berthelot C."/>
            <person name="Brunet F."/>
            <person name="Chalopin D."/>
            <person name="Juanchich A."/>
            <person name="Bernard M."/>
            <person name="Noel B."/>
            <person name="Bento P."/>
            <person name="Da Silva C."/>
            <person name="Labadie K."/>
            <person name="Alberti A."/>
            <person name="Aury J.M."/>
            <person name="Louis A."/>
            <person name="Dehais P."/>
            <person name="Bardou P."/>
            <person name="Montfort J."/>
            <person name="Klopp C."/>
            <person name="Cabau C."/>
            <person name="Gaspin C."/>
            <person name="Thorgaard G.H."/>
            <person name="Boussaha M."/>
            <person name="Quillet E."/>
            <person name="Guyomard R."/>
            <person name="Galiana D."/>
            <person name="Bobe J."/>
            <person name="Volff J.N."/>
            <person name="Genet C."/>
            <person name="Wincker P."/>
            <person name="Jaillon O."/>
            <person name="Roest Crollius H."/>
            <person name="Guiguen Y."/>
        </authorList>
    </citation>
    <scope>NUCLEOTIDE SEQUENCE [LARGE SCALE GENOMIC DNA]</scope>
</reference>
<keyword evidence="2" id="KW-0812">Transmembrane</keyword>
<evidence type="ECO:0000256" key="1">
    <source>
        <dbReference type="SAM" id="MobiDB-lite"/>
    </source>
</evidence>